<dbReference type="Proteomes" id="UP001470288">
    <property type="component" value="Unassembled WGS sequence"/>
</dbReference>
<dbReference type="RefSeq" id="WP_349144499.1">
    <property type="nucleotide sequence ID" value="NZ_JBBMFC010000014.1"/>
</dbReference>
<organism evidence="9 10">
    <name type="scientific">Hominiventricola aquisgranensis</name>
    <dbReference type="NCBI Taxonomy" id="3133164"/>
    <lineage>
        <taxon>Bacteria</taxon>
        <taxon>Bacillati</taxon>
        <taxon>Bacillota</taxon>
        <taxon>Clostridia</taxon>
        <taxon>Lachnospirales</taxon>
        <taxon>Lachnospiraceae</taxon>
        <taxon>Hominiventricola</taxon>
    </lineage>
</organism>
<keyword evidence="3 9" id="KW-0762">Sugar transport</keyword>
<evidence type="ECO:0000256" key="5">
    <source>
        <dbReference type="ARBA" id="ARBA00022683"/>
    </source>
</evidence>
<keyword evidence="2" id="KW-0597">Phosphoprotein</keyword>
<dbReference type="PROSITE" id="PS51100">
    <property type="entry name" value="PTS_EIIB_TYPE_3"/>
    <property type="match status" value="1"/>
</dbReference>
<dbReference type="PANTHER" id="PTHR34581">
    <property type="entry name" value="PTS SYSTEM N,N'-DIACETYLCHITOBIOSE-SPECIFIC EIIB COMPONENT"/>
    <property type="match status" value="1"/>
</dbReference>
<gene>
    <name evidence="9" type="ORF">WMO62_09230</name>
</gene>
<evidence type="ECO:0000313" key="10">
    <source>
        <dbReference type="Proteomes" id="UP001470288"/>
    </source>
</evidence>
<feature type="domain" description="PTS EIIB type-3" evidence="8">
    <location>
        <begin position="1"/>
        <end position="97"/>
    </location>
</feature>
<dbReference type="Gene3D" id="3.40.50.2300">
    <property type="match status" value="1"/>
</dbReference>
<evidence type="ECO:0000256" key="4">
    <source>
        <dbReference type="ARBA" id="ARBA00022679"/>
    </source>
</evidence>
<dbReference type="SUPFAM" id="SSF52794">
    <property type="entry name" value="PTS system IIB component-like"/>
    <property type="match status" value="1"/>
</dbReference>
<keyword evidence="5" id="KW-0598">Phosphotransferase system</keyword>
<keyword evidence="1" id="KW-0813">Transport</keyword>
<feature type="modified residue" description="Phosphocysteine; by EIIA" evidence="7">
    <location>
        <position position="7"/>
    </location>
</feature>
<evidence type="ECO:0000256" key="7">
    <source>
        <dbReference type="PROSITE-ProRule" id="PRU00423"/>
    </source>
</evidence>
<evidence type="ECO:0000313" key="9">
    <source>
        <dbReference type="EMBL" id="MEQ2579018.1"/>
    </source>
</evidence>
<evidence type="ECO:0000256" key="3">
    <source>
        <dbReference type="ARBA" id="ARBA00022597"/>
    </source>
</evidence>
<dbReference type="PANTHER" id="PTHR34581:SF2">
    <property type="entry name" value="PTS SYSTEM N,N'-DIACETYLCHITOBIOSE-SPECIFIC EIIB COMPONENT"/>
    <property type="match status" value="1"/>
</dbReference>
<protein>
    <submittedName>
        <fullName evidence="9">PTS sugar transporter subunit IIB</fullName>
        <ecNumber evidence="9">2.7.1.-</ecNumber>
    </submittedName>
</protein>
<comment type="caution">
    <text evidence="9">The sequence shown here is derived from an EMBL/GenBank/DDBJ whole genome shotgun (WGS) entry which is preliminary data.</text>
</comment>
<dbReference type="GO" id="GO:0016740">
    <property type="term" value="F:transferase activity"/>
    <property type="evidence" value="ECO:0007669"/>
    <property type="project" value="UniProtKB-KW"/>
</dbReference>
<evidence type="ECO:0000256" key="6">
    <source>
        <dbReference type="ARBA" id="ARBA00022777"/>
    </source>
</evidence>
<evidence type="ECO:0000256" key="2">
    <source>
        <dbReference type="ARBA" id="ARBA00022553"/>
    </source>
</evidence>
<evidence type="ECO:0000256" key="1">
    <source>
        <dbReference type="ARBA" id="ARBA00022448"/>
    </source>
</evidence>
<dbReference type="Pfam" id="PF02302">
    <property type="entry name" value="PTS_IIB"/>
    <property type="match status" value="1"/>
</dbReference>
<keyword evidence="10" id="KW-1185">Reference proteome</keyword>
<reference evidence="9 10" key="1">
    <citation type="submission" date="2024-03" db="EMBL/GenBank/DDBJ databases">
        <title>Human intestinal bacterial collection.</title>
        <authorList>
            <person name="Pauvert C."/>
            <person name="Hitch T.C.A."/>
            <person name="Clavel T."/>
        </authorList>
    </citation>
    <scope>NUCLEOTIDE SEQUENCE [LARGE SCALE GENOMIC DNA]</scope>
    <source>
        <strain evidence="9 10">CLA-AA-H78B</strain>
    </source>
</reference>
<accession>A0ABV1I1F1</accession>
<dbReference type="EMBL" id="JBBMFC010000014">
    <property type="protein sequence ID" value="MEQ2579018.1"/>
    <property type="molecule type" value="Genomic_DNA"/>
</dbReference>
<dbReference type="InterPro" id="IPR003501">
    <property type="entry name" value="PTS_EIIB_2/3"/>
</dbReference>
<evidence type="ECO:0000259" key="8">
    <source>
        <dbReference type="PROSITE" id="PS51100"/>
    </source>
</evidence>
<proteinExistence type="predicted"/>
<dbReference type="InterPro" id="IPR036095">
    <property type="entry name" value="PTS_EIIB-like_sf"/>
</dbReference>
<name>A0ABV1I1F1_9FIRM</name>
<sequence length="97" mass="10652">MNIVMLCNLGMSTGMMVKKLEQEAAKRNLEATIQAYPMVELDEHLDGTDAILLGPQIRFALDDIKKQAGSIPVMAIAPQDFGTMNAAKVLDELMKLM</sequence>
<keyword evidence="6" id="KW-0418">Kinase</keyword>
<dbReference type="InterPro" id="IPR013012">
    <property type="entry name" value="PTS_EIIB_3"/>
</dbReference>
<dbReference type="CDD" id="cd05564">
    <property type="entry name" value="PTS_IIB_chitobiose_lichenan"/>
    <property type="match status" value="1"/>
</dbReference>
<keyword evidence="4 9" id="KW-0808">Transferase</keyword>
<dbReference type="InterPro" id="IPR051819">
    <property type="entry name" value="PTS_sugar-specific_EIIB"/>
</dbReference>
<dbReference type="EC" id="2.7.1.-" evidence="9"/>